<name>A0A9P8QLA9_9HYPO</name>
<dbReference type="Gene3D" id="3.30.2180.10">
    <property type="entry name" value="ATP12-like"/>
    <property type="match status" value="1"/>
</dbReference>
<evidence type="ECO:0000256" key="4">
    <source>
        <dbReference type="ARBA" id="ARBA00023128"/>
    </source>
</evidence>
<keyword evidence="3" id="KW-0809">Transit peptide</keyword>
<accession>A0A9P8QLA9</accession>
<feature type="region of interest" description="Disordered" evidence="6">
    <location>
        <begin position="38"/>
        <end position="58"/>
    </location>
</feature>
<keyword evidence="4" id="KW-0496">Mitochondrion</keyword>
<dbReference type="InterPro" id="IPR042272">
    <property type="entry name" value="ATP12_ATP_synth-F1-assembly_N"/>
</dbReference>
<evidence type="ECO:0000256" key="2">
    <source>
        <dbReference type="ARBA" id="ARBA00008231"/>
    </source>
</evidence>
<evidence type="ECO:0000256" key="6">
    <source>
        <dbReference type="SAM" id="MobiDB-lite"/>
    </source>
</evidence>
<dbReference type="Pfam" id="PF07542">
    <property type="entry name" value="ATP12"/>
    <property type="match status" value="1"/>
</dbReference>
<keyword evidence="8" id="KW-1185">Reference proteome</keyword>
<proteinExistence type="inferred from homology"/>
<organism evidence="7 8">
    <name type="scientific">Trichoderma cornu-damae</name>
    <dbReference type="NCBI Taxonomy" id="654480"/>
    <lineage>
        <taxon>Eukaryota</taxon>
        <taxon>Fungi</taxon>
        <taxon>Dikarya</taxon>
        <taxon>Ascomycota</taxon>
        <taxon>Pezizomycotina</taxon>
        <taxon>Sordariomycetes</taxon>
        <taxon>Hypocreomycetidae</taxon>
        <taxon>Hypocreales</taxon>
        <taxon>Hypocreaceae</taxon>
        <taxon>Trichoderma</taxon>
    </lineage>
</organism>
<dbReference type="Proteomes" id="UP000827724">
    <property type="component" value="Unassembled WGS sequence"/>
</dbReference>
<keyword evidence="5" id="KW-0143">Chaperone</keyword>
<comment type="subcellular location">
    <subcellularLocation>
        <location evidence="1">Mitochondrion</location>
    </subcellularLocation>
</comment>
<gene>
    <name evidence="7" type="ORF">Trco_003572</name>
</gene>
<sequence length="368" mass="39946">MKLPVKMPTRIPLRLALPRPQLLRPLHQSIVRAANVAPVVGTGPPPDPPTPAVRNAHERVERRKKHAELLRAARQVQSAQDGKSGGAAVRFWREVRVQEADGAFQVHLDSRPLRHPNTKAVIRLPLSKPDLASALALEWDVLTSAQQAAKQHLIPLTSLVCRALDVLDDDAAGGPEAAKIRASVTNTVLRYLDTDSLLCWAPPAGPHDRRNDAGESLRDVQKTAAEETVGYLTTHVWPGITIEPVMDGHSIMPKKQSDGVREMVQGWVMGLDAWEIAGLERAVLAGKSLVAAARIVAEWSEGPVGTGRAVPVGGFGVEHASKATSLEVDWQAEQWGEVEDTHDVNQEDLRRQLGSVVLLVSGTGKQRC</sequence>
<evidence type="ECO:0000313" key="8">
    <source>
        <dbReference type="Proteomes" id="UP000827724"/>
    </source>
</evidence>
<evidence type="ECO:0000256" key="1">
    <source>
        <dbReference type="ARBA" id="ARBA00004173"/>
    </source>
</evidence>
<protein>
    <submittedName>
        <fullName evidence="7">Atp synthase mitochondrial f1 complex assembly factor 2</fullName>
    </submittedName>
</protein>
<dbReference type="InterPro" id="IPR023335">
    <property type="entry name" value="ATP12_ortho_dom_sf"/>
</dbReference>
<dbReference type="AlphaFoldDB" id="A0A9P8QLA9"/>
<dbReference type="GO" id="GO:0033615">
    <property type="term" value="P:mitochondrial proton-transporting ATP synthase complex assembly"/>
    <property type="evidence" value="ECO:0007669"/>
    <property type="project" value="TreeGrafter"/>
</dbReference>
<evidence type="ECO:0000256" key="3">
    <source>
        <dbReference type="ARBA" id="ARBA00022946"/>
    </source>
</evidence>
<comment type="similarity">
    <text evidence="2">Belongs to the ATP12 family.</text>
</comment>
<evidence type="ECO:0000256" key="5">
    <source>
        <dbReference type="ARBA" id="ARBA00023186"/>
    </source>
</evidence>
<comment type="caution">
    <text evidence="7">The sequence shown here is derived from an EMBL/GenBank/DDBJ whole genome shotgun (WGS) entry which is preliminary data.</text>
</comment>
<evidence type="ECO:0000313" key="7">
    <source>
        <dbReference type="EMBL" id="KAH6607259.1"/>
    </source>
</evidence>
<dbReference type="InterPro" id="IPR011419">
    <property type="entry name" value="ATP12_ATP_synth-F1-assembly"/>
</dbReference>
<dbReference type="EMBL" id="JAIWOZ010000003">
    <property type="protein sequence ID" value="KAH6607259.1"/>
    <property type="molecule type" value="Genomic_DNA"/>
</dbReference>
<dbReference type="SUPFAM" id="SSF160909">
    <property type="entry name" value="ATP12-like"/>
    <property type="match status" value="1"/>
</dbReference>
<dbReference type="PANTHER" id="PTHR21013">
    <property type="entry name" value="ATP SYNTHASE MITOCHONDRIAL F1 COMPLEX ASSEMBLY FACTOR 2/ATP12 PROTEIN, MITOCHONDRIAL PRECURSOR"/>
    <property type="match status" value="1"/>
</dbReference>
<dbReference type="Gene3D" id="1.10.3580.10">
    <property type="entry name" value="ATP12 ATPase"/>
    <property type="match status" value="1"/>
</dbReference>
<reference evidence="7" key="1">
    <citation type="submission" date="2021-08" db="EMBL/GenBank/DDBJ databases">
        <title>Chromosome-Level Trichoderma cornu-damae using Hi-C Data.</title>
        <authorList>
            <person name="Kim C.S."/>
        </authorList>
    </citation>
    <scope>NUCLEOTIDE SEQUENCE</scope>
    <source>
        <strain evidence="7">KA19-0412C</strain>
    </source>
</reference>
<dbReference type="PANTHER" id="PTHR21013:SF10">
    <property type="entry name" value="ATP SYNTHASE MITOCHONDRIAL F1 COMPLEX ASSEMBLY FACTOR 2"/>
    <property type="match status" value="1"/>
</dbReference>
<dbReference type="OrthoDB" id="5322896at2759"/>
<dbReference type="GO" id="GO:0005739">
    <property type="term" value="C:mitochondrion"/>
    <property type="evidence" value="ECO:0007669"/>
    <property type="project" value="UniProtKB-SubCell"/>
</dbReference>